<dbReference type="SUPFAM" id="SSF52058">
    <property type="entry name" value="L domain-like"/>
    <property type="match status" value="1"/>
</dbReference>
<evidence type="ECO:0000313" key="7">
    <source>
        <dbReference type="RefSeq" id="XP_035683355.1"/>
    </source>
</evidence>
<proteinExistence type="predicted"/>
<dbReference type="PROSITE" id="PS01186">
    <property type="entry name" value="EGF_2"/>
    <property type="match status" value="1"/>
</dbReference>
<dbReference type="PROSITE" id="PS51450">
    <property type="entry name" value="LRR"/>
    <property type="match status" value="2"/>
</dbReference>
<dbReference type="InterPro" id="IPR050328">
    <property type="entry name" value="Dev_Immune_Receptor"/>
</dbReference>
<evidence type="ECO:0000256" key="3">
    <source>
        <dbReference type="ARBA" id="ARBA00022737"/>
    </source>
</evidence>
<accession>A0A9J7LKA9</accession>
<dbReference type="OMA" id="HQPNCTC"/>
<reference evidence="6" key="1">
    <citation type="journal article" date="2020" name="Nat. Ecol. Evol.">
        <title>Deeply conserved synteny resolves early events in vertebrate evolution.</title>
        <authorList>
            <person name="Simakov O."/>
            <person name="Marletaz F."/>
            <person name="Yue J.X."/>
            <person name="O'Connell B."/>
            <person name="Jenkins J."/>
            <person name="Brandt A."/>
            <person name="Calef R."/>
            <person name="Tung C.H."/>
            <person name="Huang T.K."/>
            <person name="Schmutz J."/>
            <person name="Satoh N."/>
            <person name="Yu J.K."/>
            <person name="Putnam N.H."/>
            <person name="Green R.E."/>
            <person name="Rokhsar D.S."/>
        </authorList>
    </citation>
    <scope>NUCLEOTIDE SEQUENCE [LARGE SCALE GENOMIC DNA]</scope>
    <source>
        <strain evidence="6">S238N-H82</strain>
    </source>
</reference>
<evidence type="ECO:0000313" key="6">
    <source>
        <dbReference type="Proteomes" id="UP000001554"/>
    </source>
</evidence>
<dbReference type="KEGG" id="bfo:118420615"/>
<keyword evidence="4" id="KW-0812">Transmembrane</keyword>
<dbReference type="OrthoDB" id="1055097at2759"/>
<evidence type="ECO:0000256" key="4">
    <source>
        <dbReference type="SAM" id="Phobius"/>
    </source>
</evidence>
<dbReference type="InterPro" id="IPR000742">
    <property type="entry name" value="EGF"/>
</dbReference>
<keyword evidence="4" id="KW-1133">Transmembrane helix</keyword>
<keyword evidence="3" id="KW-0677">Repeat</keyword>
<dbReference type="SMART" id="SM00369">
    <property type="entry name" value="LRR_TYP"/>
    <property type="match status" value="7"/>
</dbReference>
<sequence>MRRNDVAVNTAALSHVFHSPHWTLNLIKLERSFGSCHKSRGTSRNDTFFALTTHSDNTYPERFPSTVRTTGTDMWRALVIDIALLVISLSSDVRGSVTTTEPQPWDVHCPRTYIRECECIAKWDDFLHRQVKTVTCSGPINTTNFMLPNTTESVRLENVAGLEAGMFEGAEEMMVLQVNGLMSDSVPPNMLKGMDNLKFFSLRFNLDMTSLPDKFFGNLRNLEKIDISETGIQVLFVDTFANLTALRYLGLSRNNIGNLEAGVFDDLSSLLFLDLHANNMSSLPPVGQLTSLSELHLQHNSITTISPPALDELHSLTKLDLSRNAIKTIPAGTLIQLQRLSFFDVAYNPIETVFEDTFVGPTNLTDLGLDDHQLDTWDPAVLLNLTSLQWLHIGSVRYDWDQVMYEGGQWWFSCPPEACVFGDCHIAHHQPNCTCRQGFSGDACDTPIVHNDGLPTWVAVVAVTVTVIAMVVTVFGCDRFWRNRKRRYENV</sequence>
<dbReference type="AlphaFoldDB" id="A0A9J7LKA9"/>
<keyword evidence="2" id="KW-0732">Signal</keyword>
<evidence type="ECO:0000256" key="1">
    <source>
        <dbReference type="ARBA" id="ARBA00022614"/>
    </source>
</evidence>
<dbReference type="PANTHER" id="PTHR24373:SF275">
    <property type="entry name" value="TIR DOMAIN-CONTAINING PROTEIN"/>
    <property type="match status" value="1"/>
</dbReference>
<evidence type="ECO:0000259" key="5">
    <source>
        <dbReference type="PROSITE" id="PS01186"/>
    </source>
</evidence>
<dbReference type="InterPro" id="IPR003591">
    <property type="entry name" value="Leu-rich_rpt_typical-subtyp"/>
</dbReference>
<dbReference type="GO" id="GO:0005615">
    <property type="term" value="C:extracellular space"/>
    <property type="evidence" value="ECO:0000318"/>
    <property type="project" value="GO_Central"/>
</dbReference>
<organism evidence="6 7">
    <name type="scientific">Branchiostoma floridae</name>
    <name type="common">Florida lancelet</name>
    <name type="synonym">Amphioxus</name>
    <dbReference type="NCBI Taxonomy" id="7739"/>
    <lineage>
        <taxon>Eukaryota</taxon>
        <taxon>Metazoa</taxon>
        <taxon>Chordata</taxon>
        <taxon>Cephalochordata</taxon>
        <taxon>Leptocardii</taxon>
        <taxon>Amphioxiformes</taxon>
        <taxon>Branchiostomatidae</taxon>
        <taxon>Branchiostoma</taxon>
    </lineage>
</organism>
<feature type="transmembrane region" description="Helical" evidence="4">
    <location>
        <begin position="454"/>
        <end position="477"/>
    </location>
</feature>
<feature type="domain" description="EGF-like" evidence="5">
    <location>
        <begin position="433"/>
        <end position="444"/>
    </location>
</feature>
<reference evidence="7" key="2">
    <citation type="submission" date="2025-08" db="UniProtKB">
        <authorList>
            <consortium name="RefSeq"/>
        </authorList>
    </citation>
    <scope>IDENTIFICATION</scope>
    <source>
        <strain evidence="7">S238N-H82</strain>
        <tissue evidence="7">Testes</tissue>
    </source>
</reference>
<evidence type="ECO:0000256" key="2">
    <source>
        <dbReference type="ARBA" id="ARBA00022729"/>
    </source>
</evidence>
<gene>
    <name evidence="7" type="primary">LOC118420615</name>
</gene>
<dbReference type="PANTHER" id="PTHR24373">
    <property type="entry name" value="SLIT RELATED LEUCINE-RICH REPEAT NEURONAL PROTEIN"/>
    <property type="match status" value="1"/>
</dbReference>
<keyword evidence="6" id="KW-1185">Reference proteome</keyword>
<dbReference type="RefSeq" id="XP_035683355.1">
    <property type="nucleotide sequence ID" value="XM_035827462.1"/>
</dbReference>
<dbReference type="Gene3D" id="3.80.10.10">
    <property type="entry name" value="Ribonuclease Inhibitor"/>
    <property type="match status" value="1"/>
</dbReference>
<keyword evidence="4" id="KW-0472">Membrane</keyword>
<name>A0A9J7LKA9_BRAFL</name>
<dbReference type="Pfam" id="PF13855">
    <property type="entry name" value="LRR_8"/>
    <property type="match status" value="2"/>
</dbReference>
<protein>
    <submittedName>
        <fullName evidence="7">Leucine-rich repeat transmembrane neuronal protein 2-like</fullName>
    </submittedName>
</protein>
<dbReference type="Proteomes" id="UP000001554">
    <property type="component" value="Chromosome 1"/>
</dbReference>
<dbReference type="GeneID" id="118420615"/>
<keyword evidence="1" id="KW-0433">Leucine-rich repeat</keyword>
<dbReference type="InterPro" id="IPR001611">
    <property type="entry name" value="Leu-rich_rpt"/>
</dbReference>
<dbReference type="InterPro" id="IPR032675">
    <property type="entry name" value="LRR_dom_sf"/>
</dbReference>